<gene>
    <name evidence="8" type="primary">tilS</name>
    <name evidence="10" type="ORF">HNR50_000651</name>
</gene>
<dbReference type="GO" id="GO:0006400">
    <property type="term" value="P:tRNA modification"/>
    <property type="evidence" value="ECO:0007669"/>
    <property type="project" value="UniProtKB-UniRule"/>
</dbReference>
<dbReference type="InterPro" id="IPR011063">
    <property type="entry name" value="TilS/TtcA_N"/>
</dbReference>
<evidence type="ECO:0000256" key="4">
    <source>
        <dbReference type="ARBA" id="ARBA00022694"/>
    </source>
</evidence>
<evidence type="ECO:0000256" key="7">
    <source>
        <dbReference type="ARBA" id="ARBA00048539"/>
    </source>
</evidence>
<name>A0A841R8F9_9SPIO</name>
<comment type="catalytic activity">
    <reaction evidence="7 8">
        <text>cytidine(34) in tRNA(Ile2) + L-lysine + ATP = lysidine(34) in tRNA(Ile2) + AMP + diphosphate + H(+)</text>
        <dbReference type="Rhea" id="RHEA:43744"/>
        <dbReference type="Rhea" id="RHEA-COMP:10625"/>
        <dbReference type="Rhea" id="RHEA-COMP:10670"/>
        <dbReference type="ChEBI" id="CHEBI:15378"/>
        <dbReference type="ChEBI" id="CHEBI:30616"/>
        <dbReference type="ChEBI" id="CHEBI:32551"/>
        <dbReference type="ChEBI" id="CHEBI:33019"/>
        <dbReference type="ChEBI" id="CHEBI:82748"/>
        <dbReference type="ChEBI" id="CHEBI:83665"/>
        <dbReference type="ChEBI" id="CHEBI:456215"/>
        <dbReference type="EC" id="6.3.4.19"/>
    </reaction>
</comment>
<comment type="caution">
    <text evidence="10">The sequence shown here is derived from an EMBL/GenBank/DDBJ whole genome shotgun (WGS) entry which is preliminary data.</text>
</comment>
<keyword evidence="2 8" id="KW-0963">Cytoplasm</keyword>
<comment type="domain">
    <text evidence="8">The N-terminal region contains the highly conserved SGGXDS motif, predicted to be a P-loop motif involved in ATP binding.</text>
</comment>
<accession>A0A841R8F9</accession>
<dbReference type="InterPro" id="IPR012795">
    <property type="entry name" value="tRNA_Ile_lys_synt_N"/>
</dbReference>
<evidence type="ECO:0000256" key="6">
    <source>
        <dbReference type="ARBA" id="ARBA00022840"/>
    </source>
</evidence>
<comment type="function">
    <text evidence="8">Ligates lysine onto the cytidine present at position 34 of the AUA codon-specific tRNA(Ile) that contains the anticodon CAU, in an ATP-dependent manner. Cytidine is converted to lysidine, thus changing the amino acid specificity of the tRNA from methionine to isoleucine.</text>
</comment>
<dbReference type="GO" id="GO:0005524">
    <property type="term" value="F:ATP binding"/>
    <property type="evidence" value="ECO:0007669"/>
    <property type="project" value="UniProtKB-UniRule"/>
</dbReference>
<keyword evidence="4 8" id="KW-0819">tRNA processing</keyword>
<keyword evidence="11" id="KW-1185">Reference proteome</keyword>
<feature type="binding site" evidence="8">
    <location>
        <begin position="32"/>
        <end position="37"/>
    </location>
    <ligand>
        <name>ATP</name>
        <dbReference type="ChEBI" id="CHEBI:30616"/>
    </ligand>
</feature>
<dbReference type="RefSeq" id="WP_184743687.1">
    <property type="nucleotide sequence ID" value="NZ_JACHGJ010000001.1"/>
</dbReference>
<dbReference type="SUPFAM" id="SSF52402">
    <property type="entry name" value="Adenine nucleotide alpha hydrolases-like"/>
    <property type="match status" value="1"/>
</dbReference>
<reference evidence="10 11" key="1">
    <citation type="submission" date="2020-08" db="EMBL/GenBank/DDBJ databases">
        <title>Genomic Encyclopedia of Type Strains, Phase IV (KMG-IV): sequencing the most valuable type-strain genomes for metagenomic binning, comparative biology and taxonomic classification.</title>
        <authorList>
            <person name="Goeker M."/>
        </authorList>
    </citation>
    <scope>NUCLEOTIDE SEQUENCE [LARGE SCALE GENOMIC DNA]</scope>
    <source>
        <strain evidence="10 11">DSM 2461</strain>
    </source>
</reference>
<dbReference type="InterPro" id="IPR012094">
    <property type="entry name" value="tRNA_Ile_lys_synt"/>
</dbReference>
<dbReference type="Gene3D" id="3.40.50.620">
    <property type="entry name" value="HUPs"/>
    <property type="match status" value="1"/>
</dbReference>
<evidence type="ECO:0000313" key="10">
    <source>
        <dbReference type="EMBL" id="MBB6479018.1"/>
    </source>
</evidence>
<dbReference type="NCBIfam" id="TIGR02432">
    <property type="entry name" value="lysidine_TilS_N"/>
    <property type="match status" value="1"/>
</dbReference>
<dbReference type="HAMAP" id="MF_01161">
    <property type="entry name" value="tRNA_Ile_lys_synt"/>
    <property type="match status" value="1"/>
</dbReference>
<dbReference type="InterPro" id="IPR012796">
    <property type="entry name" value="Lysidine-tRNA-synth_C"/>
</dbReference>
<dbReference type="SUPFAM" id="SSF56037">
    <property type="entry name" value="PheT/TilS domain"/>
    <property type="match status" value="1"/>
</dbReference>
<keyword evidence="3 8" id="KW-0436">Ligase</keyword>
<dbReference type="PANTHER" id="PTHR43033">
    <property type="entry name" value="TRNA(ILE)-LYSIDINE SYNTHASE-RELATED"/>
    <property type="match status" value="1"/>
</dbReference>
<sequence>MSSTEKNLPEKVLVFLRNHKIEEGTMCLVALSGGPDSTALFRAMVSLRDQLSVGIGAAYVNHGMREKSELDREDQFVRNLSEKYHVPLFVKGIPPGKIKSLSSLEQRSTEEVAREYRYSHFSSVLKQFDKSCLLLGHNLDDQFETIITRFFQGNGTAGLKGIPHRNDPILRPLIHIRKSEILAYLHDIGQDWCFDPSNAESDYLRNKVRNKLVPVLEDIFPGMEKALLKQEKLFTDLDSHFEKKSEEMVIVSENNKVSVDIESFNECNAFVRRKILYRLFDRIFPGDTKGYRLPSGFFHPFLKGSLTSGKVYSRAHGVLIECQAGRLIMRVDEGMERGYFHVISHEQTFVANKYRIRRHFKEGIPLLTVENSPVFFRSAVEGDSIETEQGNRKIKELFRQWGIEMSERSLVPVIEDPLGVVAVLGELAGFRNIHRKKKMNAPEKFNILYLEVGKET</sequence>
<dbReference type="Pfam" id="PF01171">
    <property type="entry name" value="ATP_bind_3"/>
    <property type="match status" value="1"/>
</dbReference>
<protein>
    <recommendedName>
        <fullName evidence="8">tRNA(Ile)-lysidine synthase</fullName>
        <ecNumber evidence="8">6.3.4.19</ecNumber>
    </recommendedName>
    <alternativeName>
        <fullName evidence="8">tRNA(Ile)-2-lysyl-cytidine synthase</fullName>
    </alternativeName>
    <alternativeName>
        <fullName evidence="8">tRNA(Ile)-lysidine synthetase</fullName>
    </alternativeName>
</protein>
<evidence type="ECO:0000259" key="9">
    <source>
        <dbReference type="Pfam" id="PF01171"/>
    </source>
</evidence>
<dbReference type="AlphaFoldDB" id="A0A841R8F9"/>
<dbReference type="GO" id="GO:0032267">
    <property type="term" value="F:tRNA(Ile)-lysidine synthase activity"/>
    <property type="evidence" value="ECO:0007669"/>
    <property type="project" value="UniProtKB-EC"/>
</dbReference>
<organism evidence="10 11">
    <name type="scientific">Spirochaeta isovalerica</name>
    <dbReference type="NCBI Taxonomy" id="150"/>
    <lineage>
        <taxon>Bacteria</taxon>
        <taxon>Pseudomonadati</taxon>
        <taxon>Spirochaetota</taxon>
        <taxon>Spirochaetia</taxon>
        <taxon>Spirochaetales</taxon>
        <taxon>Spirochaetaceae</taxon>
        <taxon>Spirochaeta</taxon>
    </lineage>
</organism>
<evidence type="ECO:0000256" key="3">
    <source>
        <dbReference type="ARBA" id="ARBA00022598"/>
    </source>
</evidence>
<comment type="subcellular location">
    <subcellularLocation>
        <location evidence="1 8">Cytoplasm</location>
    </subcellularLocation>
</comment>
<evidence type="ECO:0000256" key="1">
    <source>
        <dbReference type="ARBA" id="ARBA00004496"/>
    </source>
</evidence>
<dbReference type="PANTHER" id="PTHR43033:SF1">
    <property type="entry name" value="TRNA(ILE)-LYSIDINE SYNTHASE-RELATED"/>
    <property type="match status" value="1"/>
</dbReference>
<evidence type="ECO:0000256" key="5">
    <source>
        <dbReference type="ARBA" id="ARBA00022741"/>
    </source>
</evidence>
<dbReference type="GO" id="GO:0005737">
    <property type="term" value="C:cytoplasm"/>
    <property type="evidence" value="ECO:0007669"/>
    <property type="project" value="UniProtKB-SubCell"/>
</dbReference>
<keyword evidence="6 8" id="KW-0067">ATP-binding</keyword>
<evidence type="ECO:0000256" key="2">
    <source>
        <dbReference type="ARBA" id="ARBA00022490"/>
    </source>
</evidence>
<feature type="domain" description="tRNA(Ile)-lysidine/2-thiocytidine synthase N-terminal" evidence="9">
    <location>
        <begin position="27"/>
        <end position="210"/>
    </location>
</feature>
<dbReference type="CDD" id="cd01992">
    <property type="entry name" value="TilS_N"/>
    <property type="match status" value="1"/>
</dbReference>
<evidence type="ECO:0000256" key="8">
    <source>
        <dbReference type="HAMAP-Rule" id="MF_01161"/>
    </source>
</evidence>
<dbReference type="EMBL" id="JACHGJ010000001">
    <property type="protein sequence ID" value="MBB6479018.1"/>
    <property type="molecule type" value="Genomic_DNA"/>
</dbReference>
<dbReference type="Proteomes" id="UP000587760">
    <property type="component" value="Unassembled WGS sequence"/>
</dbReference>
<dbReference type="EC" id="6.3.4.19" evidence="8"/>
<evidence type="ECO:0000313" key="11">
    <source>
        <dbReference type="Proteomes" id="UP000587760"/>
    </source>
</evidence>
<dbReference type="NCBIfam" id="TIGR02433">
    <property type="entry name" value="lysidine_TilS_C"/>
    <property type="match status" value="1"/>
</dbReference>
<keyword evidence="5 8" id="KW-0547">Nucleotide-binding</keyword>
<dbReference type="InterPro" id="IPR014729">
    <property type="entry name" value="Rossmann-like_a/b/a_fold"/>
</dbReference>
<proteinExistence type="inferred from homology"/>
<comment type="similarity">
    <text evidence="8">Belongs to the tRNA(Ile)-lysidine synthase family.</text>
</comment>